<proteinExistence type="predicted"/>
<protein>
    <submittedName>
        <fullName evidence="1">Uncharacterized protein</fullName>
    </submittedName>
</protein>
<dbReference type="AlphaFoldDB" id="A0AAV4TGX1"/>
<sequence>MEREAEACATVPRRMKKCLWIPPPGPVHSREFSLQQNKEVVYLGFDFPSELEVRWEVKSQVNNFFILLHTEFPRVNSAREESTNISSFFWGRFCHPFHSFRPVEWGTHLSPRVSFT</sequence>
<organism evidence="1 2">
    <name type="scientific">Caerostris extrusa</name>
    <name type="common">Bark spider</name>
    <name type="synonym">Caerostris bankana</name>
    <dbReference type="NCBI Taxonomy" id="172846"/>
    <lineage>
        <taxon>Eukaryota</taxon>
        <taxon>Metazoa</taxon>
        <taxon>Ecdysozoa</taxon>
        <taxon>Arthropoda</taxon>
        <taxon>Chelicerata</taxon>
        <taxon>Arachnida</taxon>
        <taxon>Araneae</taxon>
        <taxon>Araneomorphae</taxon>
        <taxon>Entelegynae</taxon>
        <taxon>Araneoidea</taxon>
        <taxon>Araneidae</taxon>
        <taxon>Caerostris</taxon>
    </lineage>
</organism>
<dbReference type="EMBL" id="BPLR01011328">
    <property type="protein sequence ID" value="GIY45838.1"/>
    <property type="molecule type" value="Genomic_DNA"/>
</dbReference>
<keyword evidence="2" id="KW-1185">Reference proteome</keyword>
<accession>A0AAV4TGX1</accession>
<gene>
    <name evidence="1" type="ORF">CEXT_410231</name>
</gene>
<reference evidence="1 2" key="1">
    <citation type="submission" date="2021-06" db="EMBL/GenBank/DDBJ databases">
        <title>Caerostris extrusa draft genome.</title>
        <authorList>
            <person name="Kono N."/>
            <person name="Arakawa K."/>
        </authorList>
    </citation>
    <scope>NUCLEOTIDE SEQUENCE [LARGE SCALE GENOMIC DNA]</scope>
</reference>
<dbReference type="Proteomes" id="UP001054945">
    <property type="component" value="Unassembled WGS sequence"/>
</dbReference>
<comment type="caution">
    <text evidence="1">The sequence shown here is derived from an EMBL/GenBank/DDBJ whole genome shotgun (WGS) entry which is preliminary data.</text>
</comment>
<name>A0AAV4TGX1_CAEEX</name>
<evidence type="ECO:0000313" key="1">
    <source>
        <dbReference type="EMBL" id="GIY45838.1"/>
    </source>
</evidence>
<evidence type="ECO:0000313" key="2">
    <source>
        <dbReference type="Proteomes" id="UP001054945"/>
    </source>
</evidence>